<comment type="subcellular location">
    <subcellularLocation>
        <location evidence="2">Chromosome</location>
        <location evidence="2">Centromere</location>
    </subcellularLocation>
    <subcellularLocation>
        <location evidence="1">Nucleus</location>
    </subcellularLocation>
</comment>
<evidence type="ECO:0000256" key="1">
    <source>
        <dbReference type="ARBA" id="ARBA00004123"/>
    </source>
</evidence>
<evidence type="ECO:0000256" key="4">
    <source>
        <dbReference type="ARBA" id="ARBA00016380"/>
    </source>
</evidence>
<dbReference type="PANTHER" id="PTHR31740:SF2">
    <property type="entry name" value="CENTROMERE PROTEIN L"/>
    <property type="match status" value="1"/>
</dbReference>
<keyword evidence="10" id="KW-1185">Reference proteome</keyword>
<name>A0A8B9UTM0_9AVES</name>
<feature type="compositionally biased region" description="Low complexity" evidence="8">
    <location>
        <begin position="176"/>
        <end position="192"/>
    </location>
</feature>
<proteinExistence type="inferred from homology"/>
<feature type="compositionally biased region" description="Low complexity" evidence="8">
    <location>
        <begin position="1"/>
        <end position="14"/>
    </location>
</feature>
<evidence type="ECO:0000256" key="8">
    <source>
        <dbReference type="SAM" id="MobiDB-lite"/>
    </source>
</evidence>
<feature type="region of interest" description="Disordered" evidence="8">
    <location>
        <begin position="1"/>
        <end position="102"/>
    </location>
</feature>
<comment type="similarity">
    <text evidence="3">Belongs to the CENP-L/IML3 family.</text>
</comment>
<feature type="compositionally biased region" description="Gly residues" evidence="8">
    <location>
        <begin position="166"/>
        <end position="175"/>
    </location>
</feature>
<evidence type="ECO:0000256" key="3">
    <source>
        <dbReference type="ARBA" id="ARBA00011060"/>
    </source>
</evidence>
<dbReference type="GO" id="GO:0000775">
    <property type="term" value="C:chromosome, centromeric region"/>
    <property type="evidence" value="ECO:0007669"/>
    <property type="project" value="UniProtKB-SubCell"/>
</dbReference>
<dbReference type="PANTHER" id="PTHR31740">
    <property type="entry name" value="CENTROMERE PROTEIN L"/>
    <property type="match status" value="1"/>
</dbReference>
<evidence type="ECO:0000256" key="6">
    <source>
        <dbReference type="ARBA" id="ARBA00023242"/>
    </source>
</evidence>
<keyword evidence="6" id="KW-0539">Nucleus</keyword>
<reference evidence="9" key="2">
    <citation type="submission" date="2025-09" db="UniProtKB">
        <authorList>
            <consortium name="Ensembl"/>
        </authorList>
    </citation>
    <scope>IDENTIFICATION</scope>
</reference>
<feature type="region of interest" description="Disordered" evidence="8">
    <location>
        <begin position="162"/>
        <end position="197"/>
    </location>
</feature>
<evidence type="ECO:0000256" key="2">
    <source>
        <dbReference type="ARBA" id="ARBA00004584"/>
    </source>
</evidence>
<keyword evidence="5" id="KW-0158">Chromosome</keyword>
<organism evidence="9 10">
    <name type="scientific">Anas zonorhyncha</name>
    <name type="common">Eastern spot-billed duck</name>
    <dbReference type="NCBI Taxonomy" id="75864"/>
    <lineage>
        <taxon>Eukaryota</taxon>
        <taxon>Metazoa</taxon>
        <taxon>Chordata</taxon>
        <taxon>Craniata</taxon>
        <taxon>Vertebrata</taxon>
        <taxon>Euteleostomi</taxon>
        <taxon>Archelosauria</taxon>
        <taxon>Archosauria</taxon>
        <taxon>Dinosauria</taxon>
        <taxon>Saurischia</taxon>
        <taxon>Theropoda</taxon>
        <taxon>Coelurosauria</taxon>
        <taxon>Aves</taxon>
        <taxon>Neognathae</taxon>
        <taxon>Galloanserae</taxon>
        <taxon>Anseriformes</taxon>
        <taxon>Anatidae</taxon>
        <taxon>Anatinae</taxon>
        <taxon>Anas</taxon>
    </lineage>
</organism>
<evidence type="ECO:0000256" key="5">
    <source>
        <dbReference type="ARBA" id="ARBA00022454"/>
    </source>
</evidence>
<accession>A0A8B9UTM0</accession>
<protein>
    <recommendedName>
        <fullName evidence="4">Centromere protein L</fullName>
    </recommendedName>
</protein>
<keyword evidence="7" id="KW-0137">Centromere</keyword>
<evidence type="ECO:0000313" key="10">
    <source>
        <dbReference type="Proteomes" id="UP000694549"/>
    </source>
</evidence>
<dbReference type="Ensembl" id="ENSAZOT00000012649.1">
    <property type="protein sequence ID" value="ENSAZOP00000011840.1"/>
    <property type="gene ID" value="ENSAZOG00000007576.1"/>
</dbReference>
<evidence type="ECO:0000313" key="9">
    <source>
        <dbReference type="Ensembl" id="ENSAZOP00000011840.1"/>
    </source>
</evidence>
<dbReference type="InterPro" id="IPR025204">
    <property type="entry name" value="CENP-L"/>
</dbReference>
<dbReference type="GO" id="GO:0005634">
    <property type="term" value="C:nucleus"/>
    <property type="evidence" value="ECO:0007669"/>
    <property type="project" value="UniProtKB-SubCell"/>
</dbReference>
<dbReference type="Proteomes" id="UP000694549">
    <property type="component" value="Unplaced"/>
</dbReference>
<evidence type="ECO:0000256" key="7">
    <source>
        <dbReference type="ARBA" id="ARBA00023328"/>
    </source>
</evidence>
<dbReference type="Pfam" id="PF13092">
    <property type="entry name" value="CENP-L"/>
    <property type="match status" value="1"/>
</dbReference>
<sequence length="371" mass="39678">MAAGAVLGAAGADGTRVQTAPGGERPAAGAMEPAEGTGWAAAGSGRGSVAGRVSGAGQLSRGPLLKKLSGQLGVSPSGRALPPGSWVRPRLGPPPSRAAEGARGALPPLLVLLFFLGERGPAENSVYSAQAVDAVQRDPSVQVLQRPPEGLRPAARRFHRRREAEGAGGGGGGRAGHQSGRLQPARPQGQRPGPRRGSRAAFLEIICFPEKNRRETESYTSLVGTWFQKTFDCCFRRLVISPLILTWMAALWTGYKVDKTSSAMELVFSVPCLPQPLDISYAIHTEDAKALWDTVQKTPGEITQEEVDVFMDCLYSHFHRHFKIHLSATKLVKVSTGIASAHCDGIIKFLQSQHMIRVLMLLTELAISQIQ</sequence>
<reference evidence="9" key="1">
    <citation type="submission" date="2025-08" db="UniProtKB">
        <authorList>
            <consortium name="Ensembl"/>
        </authorList>
    </citation>
    <scope>IDENTIFICATION</scope>
</reference>
<dbReference type="AlphaFoldDB" id="A0A8B9UTM0"/>
<feature type="compositionally biased region" description="Low complexity" evidence="8">
    <location>
        <begin position="40"/>
        <end position="57"/>
    </location>
</feature>